<reference evidence="1 2" key="1">
    <citation type="journal article" date="2024" name="IMA Fungus">
        <title>IMA Genome - F19 : A genome assembly and annotation guide to empower mycologists, including annotated draft genome sequences of Ceratocystis pirilliformis, Diaporthe australafricana, Fusarium ophioides, Paecilomyces lecythidis, and Sporothrix stenoceras.</title>
        <authorList>
            <person name="Aylward J."/>
            <person name="Wilson A.M."/>
            <person name="Visagie C.M."/>
            <person name="Spraker J."/>
            <person name="Barnes I."/>
            <person name="Buitendag C."/>
            <person name="Ceriani C."/>
            <person name="Del Mar Angel L."/>
            <person name="du Plessis D."/>
            <person name="Fuchs T."/>
            <person name="Gasser K."/>
            <person name="Kramer D."/>
            <person name="Li W."/>
            <person name="Munsamy K."/>
            <person name="Piso A."/>
            <person name="Price J.L."/>
            <person name="Sonnekus B."/>
            <person name="Thomas C."/>
            <person name="van der Nest A."/>
            <person name="van Dijk A."/>
            <person name="van Heerden A."/>
            <person name="van Vuuren N."/>
            <person name="Yilmaz N."/>
            <person name="Duong T.A."/>
            <person name="van der Merwe N.A."/>
            <person name="Wingfield M.J."/>
            <person name="Wingfield B.D."/>
        </authorList>
    </citation>
    <scope>NUCLEOTIDE SEQUENCE [LARGE SCALE GENOMIC DNA]</scope>
    <source>
        <strain evidence="1 2">CMW 18167</strain>
    </source>
</reference>
<evidence type="ECO:0000313" key="2">
    <source>
        <dbReference type="Proteomes" id="UP001583193"/>
    </source>
</evidence>
<protein>
    <submittedName>
        <fullName evidence="1">Uncharacterized protein</fullName>
    </submittedName>
</protein>
<organism evidence="1 2">
    <name type="scientific">Paecilomyces lecythidis</name>
    <dbReference type="NCBI Taxonomy" id="3004212"/>
    <lineage>
        <taxon>Eukaryota</taxon>
        <taxon>Fungi</taxon>
        <taxon>Dikarya</taxon>
        <taxon>Ascomycota</taxon>
        <taxon>Pezizomycotina</taxon>
        <taxon>Eurotiomycetes</taxon>
        <taxon>Eurotiomycetidae</taxon>
        <taxon>Eurotiales</taxon>
        <taxon>Thermoascaceae</taxon>
        <taxon>Paecilomyces</taxon>
    </lineage>
</organism>
<keyword evidence="2" id="KW-1185">Reference proteome</keyword>
<proteinExistence type="predicted"/>
<dbReference type="Proteomes" id="UP001583193">
    <property type="component" value="Unassembled WGS sequence"/>
</dbReference>
<comment type="caution">
    <text evidence="1">The sequence shown here is derived from an EMBL/GenBank/DDBJ whole genome shotgun (WGS) entry which is preliminary data.</text>
</comment>
<sequence length="169" mass="18532">MINILGNLQIQGLLETFLYFDLESVFVSAMVLLLAPVIDTRLLETGSPWLQKSHSIIDDMISSGNLIAKFRKSELQQVEGVLNRLSSSWPTITTNIAVSRDSGAVNQSAPTLTQENTMQFAGNNFSGESQEEYAFNEGFTTAQILAVANSIESGDAEWVSQALAQNNIW</sequence>
<evidence type="ECO:0000313" key="1">
    <source>
        <dbReference type="EMBL" id="KAL1879532.1"/>
    </source>
</evidence>
<gene>
    <name evidence="1" type="ORF">Plec18167_003989</name>
</gene>
<accession>A0ABR3XVB4</accession>
<name>A0ABR3XVB4_9EURO</name>
<dbReference type="EMBL" id="JAVDPF010000010">
    <property type="protein sequence ID" value="KAL1879532.1"/>
    <property type="molecule type" value="Genomic_DNA"/>
</dbReference>